<reference evidence="6" key="1">
    <citation type="submission" date="2022-03" db="EMBL/GenBank/DDBJ databases">
        <title>Genome Identification and Characterization of new species Bdellovibrio reynosense LBG001 sp. nov. from a Mexico soil sample.</title>
        <authorList>
            <person name="Camilli A."/>
            <person name="Ajao Y."/>
            <person name="Guo X."/>
        </authorList>
    </citation>
    <scope>NUCLEOTIDE SEQUENCE</scope>
    <source>
        <strain evidence="6">LBG001</strain>
    </source>
</reference>
<evidence type="ECO:0000313" key="6">
    <source>
        <dbReference type="EMBL" id="UOF01380.1"/>
    </source>
</evidence>
<dbReference type="Gene3D" id="2.60.120.620">
    <property type="entry name" value="q2cbj1_9rhob like domain"/>
    <property type="match status" value="1"/>
</dbReference>
<feature type="domain" description="Prolyl 4-hydroxylase alpha subunit" evidence="5">
    <location>
        <begin position="18"/>
        <end position="191"/>
    </location>
</feature>
<evidence type="ECO:0000256" key="1">
    <source>
        <dbReference type="ARBA" id="ARBA00001961"/>
    </source>
</evidence>
<protein>
    <submittedName>
        <fullName evidence="6">2OG-Fe(II) oxygenase</fullName>
    </submittedName>
</protein>
<evidence type="ECO:0000259" key="5">
    <source>
        <dbReference type="SMART" id="SM00702"/>
    </source>
</evidence>
<dbReference type="PANTHER" id="PTHR12907">
    <property type="entry name" value="EGL NINE HOMOLOG-RELATED"/>
    <property type="match status" value="1"/>
</dbReference>
<evidence type="ECO:0000313" key="7">
    <source>
        <dbReference type="Proteomes" id="UP000830116"/>
    </source>
</evidence>
<proteinExistence type="predicted"/>
<evidence type="ECO:0000256" key="2">
    <source>
        <dbReference type="ARBA" id="ARBA00022896"/>
    </source>
</evidence>
<keyword evidence="3" id="KW-0223">Dioxygenase</keyword>
<accession>A0ABY4C8W7</accession>
<dbReference type="PANTHER" id="PTHR12907:SF26">
    <property type="entry name" value="HIF PROLYL HYDROXYLASE, ISOFORM C"/>
    <property type="match status" value="1"/>
</dbReference>
<dbReference type="InterPro" id="IPR006620">
    <property type="entry name" value="Pro_4_hyd_alph"/>
</dbReference>
<sequence>MDSSFLLNLEVKKYDNPWSYYVIDNFLPSESFKKLQQQLCAVDAGFEKQDDDIFQINFMFLPDLTLAKFFIGEAFQEFLQRVTQKSLEISDTGLVQLRRMTPNSPAMPPHIDAADERSLVCIYYLSPNWHPQCGGELLLHPDNLRISRQEAVAIEPLANRMVLFFTDNTNWHSVVKVNNWNRYSVLSEWIVQEG</sequence>
<name>A0ABY4C8W7_9BACT</name>
<dbReference type="InterPro" id="IPR051559">
    <property type="entry name" value="HIF_prolyl_hydroxylases"/>
</dbReference>
<dbReference type="InterPro" id="IPR044862">
    <property type="entry name" value="Pro_4_hyd_alph_FE2OG_OXY"/>
</dbReference>
<dbReference type="Proteomes" id="UP000830116">
    <property type="component" value="Chromosome"/>
</dbReference>
<evidence type="ECO:0000256" key="4">
    <source>
        <dbReference type="ARBA" id="ARBA00023002"/>
    </source>
</evidence>
<comment type="cofactor">
    <cofactor evidence="1">
        <name>L-ascorbate</name>
        <dbReference type="ChEBI" id="CHEBI:38290"/>
    </cofactor>
</comment>
<dbReference type="SMART" id="SM00702">
    <property type="entry name" value="P4Hc"/>
    <property type="match status" value="1"/>
</dbReference>
<organism evidence="6 7">
    <name type="scientific">Bdellovibrio reynosensis</name>
    <dbReference type="NCBI Taxonomy" id="2835041"/>
    <lineage>
        <taxon>Bacteria</taxon>
        <taxon>Pseudomonadati</taxon>
        <taxon>Bdellovibrionota</taxon>
        <taxon>Bdellovibrionia</taxon>
        <taxon>Bdellovibrionales</taxon>
        <taxon>Pseudobdellovibrionaceae</taxon>
        <taxon>Bdellovibrio</taxon>
    </lineage>
</organism>
<dbReference type="RefSeq" id="WP_243537820.1">
    <property type="nucleotide sequence ID" value="NZ_CP093442.1"/>
</dbReference>
<keyword evidence="4" id="KW-0560">Oxidoreductase</keyword>
<dbReference type="Pfam" id="PF13640">
    <property type="entry name" value="2OG-FeII_Oxy_3"/>
    <property type="match status" value="1"/>
</dbReference>
<dbReference type="EMBL" id="CP093442">
    <property type="protein sequence ID" value="UOF01380.1"/>
    <property type="molecule type" value="Genomic_DNA"/>
</dbReference>
<keyword evidence="7" id="KW-1185">Reference proteome</keyword>
<gene>
    <name evidence="6" type="ORF">MNR06_00230</name>
</gene>
<keyword evidence="2" id="KW-0847">Vitamin C</keyword>
<evidence type="ECO:0000256" key="3">
    <source>
        <dbReference type="ARBA" id="ARBA00022964"/>
    </source>
</evidence>